<sequence length="30" mass="3458">MLNGGRHDSYRTAPCHRFTYSIDTFSLPTL</sequence>
<keyword evidence="2" id="KW-1185">Reference proteome</keyword>
<accession>A0A1G7FKU1</accession>
<reference evidence="1 2" key="1">
    <citation type="submission" date="2016-10" db="EMBL/GenBank/DDBJ databases">
        <authorList>
            <person name="Varghese N."/>
            <person name="Submissions S."/>
        </authorList>
    </citation>
    <scope>NUCLEOTIDE SEQUENCE [LARGE SCALE GENOMIC DNA]</scope>
    <source>
        <strain evidence="1 2">S7-754</strain>
    </source>
</reference>
<gene>
    <name evidence="1" type="ORF">SAMN05216557_101448</name>
</gene>
<organism evidence="1 2">
    <name type="scientific">Sphingomonas carotinifaciens</name>
    <dbReference type="NCBI Taxonomy" id="1166323"/>
    <lineage>
        <taxon>Bacteria</taxon>
        <taxon>Pseudomonadati</taxon>
        <taxon>Pseudomonadota</taxon>
        <taxon>Alphaproteobacteria</taxon>
        <taxon>Sphingomonadales</taxon>
        <taxon>Sphingomonadaceae</taxon>
        <taxon>Sphingomonas</taxon>
    </lineage>
</organism>
<protein>
    <submittedName>
        <fullName evidence="1">Uncharacterized protein</fullName>
    </submittedName>
</protein>
<evidence type="ECO:0000313" key="1">
    <source>
        <dbReference type="EMBL" id="SDE76459.1"/>
    </source>
</evidence>
<dbReference type="Proteomes" id="UP000323502">
    <property type="component" value="Unassembled WGS sequence"/>
</dbReference>
<name>A0A1G7FKU1_9SPHN</name>
<proteinExistence type="predicted"/>
<dbReference type="AlphaFoldDB" id="A0A1G7FKU1"/>
<evidence type="ECO:0000313" key="2">
    <source>
        <dbReference type="Proteomes" id="UP000323502"/>
    </source>
</evidence>
<dbReference type="EMBL" id="FNBI01000001">
    <property type="protein sequence ID" value="SDE76459.1"/>
    <property type="molecule type" value="Genomic_DNA"/>
</dbReference>